<evidence type="ECO:0000259" key="1">
    <source>
        <dbReference type="Pfam" id="PF00534"/>
    </source>
</evidence>
<proteinExistence type="predicted"/>
<sequence length="365" mass="39882">MKIAYIINSIECGGAQLPIPDIVDVMRKKGAAVTVFGLAAKDALAAPCMEKAGIAVRVRKGSTKDHVAAWRWLKRELAEFQPDLIWTSLTRASLMGHLVARHLGVPTVHWQHSAKLKYGNSFLLRICRSSAVLWVADSPSVAEFAAKTLGVQEQLECWPIFRANPLSPEARRWHSGEPVQIGTLGRLHAVKGYDVLCEAIRLLKDHPDLPPFQVTIAGDGPERSHLEHLIAKDNLPIRLLGHCTEPMDFLKTLHLYVQPSHWEGMCVAAHEAMSCALPVITTPAGELPSSVLDDETGKIVPFNNAPALAAAIASMISNPEHLAVMGARSRERVLERFGPDAFFGRGSAIMDRIKAALPGPASQRR</sequence>
<comment type="caution">
    <text evidence="3">The sequence shown here is derived from an EMBL/GenBank/DDBJ whole genome shotgun (WGS) entry which is preliminary data.</text>
</comment>
<dbReference type="Pfam" id="PF13439">
    <property type="entry name" value="Glyco_transf_4"/>
    <property type="match status" value="1"/>
</dbReference>
<gene>
    <name evidence="3" type="ORF">GWA01_06780</name>
</gene>
<keyword evidence="3" id="KW-0808">Transferase</keyword>
<reference evidence="3 4" key="1">
    <citation type="submission" date="2019-07" db="EMBL/GenBank/DDBJ databases">
        <title>Whole genome shotgun sequence of Gluconobacter wancherniae NBRC 103581.</title>
        <authorList>
            <person name="Hosoyama A."/>
            <person name="Uohara A."/>
            <person name="Ohji S."/>
            <person name="Ichikawa N."/>
        </authorList>
    </citation>
    <scope>NUCLEOTIDE SEQUENCE [LARGE SCALE GENOMIC DNA]</scope>
    <source>
        <strain evidence="3 4">NBRC 103581</strain>
    </source>
</reference>
<dbReference type="CDD" id="cd03801">
    <property type="entry name" value="GT4_PimA-like"/>
    <property type="match status" value="1"/>
</dbReference>
<evidence type="ECO:0000259" key="2">
    <source>
        <dbReference type="Pfam" id="PF13439"/>
    </source>
</evidence>
<dbReference type="Pfam" id="PF00534">
    <property type="entry name" value="Glycos_transf_1"/>
    <property type="match status" value="1"/>
</dbReference>
<dbReference type="InterPro" id="IPR001296">
    <property type="entry name" value="Glyco_trans_1"/>
</dbReference>
<dbReference type="SUPFAM" id="SSF53756">
    <property type="entry name" value="UDP-Glycosyltransferase/glycogen phosphorylase"/>
    <property type="match status" value="1"/>
</dbReference>
<dbReference type="Gene3D" id="3.40.50.2000">
    <property type="entry name" value="Glycogen Phosphorylase B"/>
    <property type="match status" value="2"/>
</dbReference>
<dbReference type="RefSeq" id="WP_146794015.1">
    <property type="nucleotide sequence ID" value="NZ_BARC01000004.1"/>
</dbReference>
<dbReference type="InterPro" id="IPR028098">
    <property type="entry name" value="Glyco_trans_4-like_N"/>
</dbReference>
<feature type="domain" description="Glycosyl transferase family 1" evidence="1">
    <location>
        <begin position="177"/>
        <end position="332"/>
    </location>
</feature>
<dbReference type="AlphaFoldDB" id="A0A511AXG8"/>
<keyword evidence="4" id="KW-1185">Reference proteome</keyword>
<dbReference type="Proteomes" id="UP000321230">
    <property type="component" value="Unassembled WGS sequence"/>
</dbReference>
<dbReference type="OrthoDB" id="529131at2"/>
<evidence type="ECO:0000313" key="3">
    <source>
        <dbReference type="EMBL" id="GEK92908.1"/>
    </source>
</evidence>
<name>A0A511AXG8_9PROT</name>
<dbReference type="EMBL" id="BJUZ01000001">
    <property type="protein sequence ID" value="GEK92908.1"/>
    <property type="molecule type" value="Genomic_DNA"/>
</dbReference>
<dbReference type="GO" id="GO:0016757">
    <property type="term" value="F:glycosyltransferase activity"/>
    <property type="evidence" value="ECO:0007669"/>
    <property type="project" value="InterPro"/>
</dbReference>
<protein>
    <submittedName>
        <fullName evidence="3">Glycosyl transferase</fullName>
    </submittedName>
</protein>
<dbReference type="PANTHER" id="PTHR12526">
    <property type="entry name" value="GLYCOSYLTRANSFERASE"/>
    <property type="match status" value="1"/>
</dbReference>
<organism evidence="3 4">
    <name type="scientific">Gluconobacter wancherniae NBRC 103581</name>
    <dbReference type="NCBI Taxonomy" id="656744"/>
    <lineage>
        <taxon>Bacteria</taxon>
        <taxon>Pseudomonadati</taxon>
        <taxon>Pseudomonadota</taxon>
        <taxon>Alphaproteobacteria</taxon>
        <taxon>Acetobacterales</taxon>
        <taxon>Acetobacteraceae</taxon>
        <taxon>Gluconobacter</taxon>
    </lineage>
</organism>
<evidence type="ECO:0000313" key="4">
    <source>
        <dbReference type="Proteomes" id="UP000321230"/>
    </source>
</evidence>
<feature type="domain" description="Glycosyltransferase subfamily 4-like N-terminal" evidence="2">
    <location>
        <begin position="21"/>
        <end position="159"/>
    </location>
</feature>
<accession>A0A511AXG8</accession>